<sequence>MHGNAQLNTPLLQHMFWQNVLWYLTHNCSLPYAKDRFPARGALFCHSIMEWRELHSHQLFLGVLPHRIRLSTVVCIFPVCCVQLVSVRTRGQHLIQSTLYE</sequence>
<reference evidence="1" key="2">
    <citation type="submission" date="2023-01" db="EMBL/GenBank/DDBJ databases">
        <authorList>
            <person name="Rosani U."/>
            <person name="Delmont T.O."/>
            <person name="Gaia M."/>
            <person name="Krupovic M."/>
        </authorList>
    </citation>
    <scope>NUCLEOTIDE SEQUENCE</scope>
    <source>
        <strain evidence="1">MalacoHV4/Med/2018 155</strain>
    </source>
</reference>
<organism evidence="1">
    <name type="scientific">Malaco herpesvirus 4</name>
    <dbReference type="NCBI Taxonomy" id="3031800"/>
    <lineage>
        <taxon>Viruses</taxon>
        <taxon>Duplodnaviria</taxon>
        <taxon>Heunggongvirae</taxon>
        <taxon>Peploviricota</taxon>
        <taxon>Herviviricetes</taxon>
        <taxon>Herpesvirales</taxon>
        <taxon>Malacoherpesviridae</taxon>
    </lineage>
</organism>
<accession>A0AA48SF22</accession>
<proteinExistence type="predicted"/>
<name>A0AA48SF22_9VIRU</name>
<dbReference type="EMBL" id="BK063080">
    <property type="protein sequence ID" value="DBA11673.1"/>
    <property type="molecule type" value="Genomic_DNA"/>
</dbReference>
<protein>
    <submittedName>
        <fullName evidence="1">ORF59</fullName>
    </submittedName>
</protein>
<reference evidence="1" key="1">
    <citation type="journal article" date="2023" name="Front. Mar. Sci.">
        <title>Tracing the invertebrate herpesviruses in the global sequence datasets.</title>
        <authorList>
            <person name="Rosani U."/>
            <person name="Gaia M."/>
            <person name="Delmont T.O."/>
            <person name="Krupovic M."/>
        </authorList>
    </citation>
    <scope>NUCLEOTIDE SEQUENCE</scope>
    <source>
        <strain evidence="1">MalacoHV4/Med/2018 155</strain>
    </source>
</reference>
<evidence type="ECO:0000313" key="1">
    <source>
        <dbReference type="EMBL" id="DBA11673.1"/>
    </source>
</evidence>